<evidence type="ECO:0000313" key="1">
    <source>
        <dbReference type="EMBL" id="SVD34379.1"/>
    </source>
</evidence>
<organism evidence="1">
    <name type="scientific">marine metagenome</name>
    <dbReference type="NCBI Taxonomy" id="408172"/>
    <lineage>
        <taxon>unclassified sequences</taxon>
        <taxon>metagenomes</taxon>
        <taxon>ecological metagenomes</taxon>
    </lineage>
</organism>
<gene>
    <name evidence="1" type="ORF">METZ01_LOCUS387233</name>
</gene>
<accession>A0A382UJC7</accession>
<proteinExistence type="predicted"/>
<dbReference type="EMBL" id="UINC01144703">
    <property type="protein sequence ID" value="SVD34379.1"/>
    <property type="molecule type" value="Genomic_DNA"/>
</dbReference>
<name>A0A382UJC7_9ZZZZ</name>
<protein>
    <submittedName>
        <fullName evidence="1">Uncharacterized protein</fullName>
    </submittedName>
</protein>
<sequence>MKLMTRCSLLFLFLLGLNGCGTSDDISGVYTEIDPEEFPIEIVLLEDGTGSFTYGGAQIGPEEALSWKYQDNGVYEVNYFDDEGVVIAVEEFIVEDGILVFIVDGETYRYRKSNDAL</sequence>
<dbReference type="AlphaFoldDB" id="A0A382UJC7"/>
<reference evidence="1" key="1">
    <citation type="submission" date="2018-05" db="EMBL/GenBank/DDBJ databases">
        <authorList>
            <person name="Lanie J.A."/>
            <person name="Ng W.-L."/>
            <person name="Kazmierczak K.M."/>
            <person name="Andrzejewski T.M."/>
            <person name="Davidsen T.M."/>
            <person name="Wayne K.J."/>
            <person name="Tettelin H."/>
            <person name="Glass J.I."/>
            <person name="Rusch D."/>
            <person name="Podicherti R."/>
            <person name="Tsui H.-C.T."/>
            <person name="Winkler M.E."/>
        </authorList>
    </citation>
    <scope>NUCLEOTIDE SEQUENCE</scope>
</reference>